<evidence type="ECO:0000256" key="2">
    <source>
        <dbReference type="SAM" id="SignalP"/>
    </source>
</evidence>
<evidence type="ECO:0000313" key="3">
    <source>
        <dbReference type="EMBL" id="ALS36097.1"/>
    </source>
</evidence>
<dbReference type="EMBL" id="CP013655">
    <property type="protein sequence ID" value="ALS36097.1"/>
    <property type="molecule type" value="Genomic_DNA"/>
</dbReference>
<dbReference type="RefSeq" id="WP_208929406.1">
    <property type="nucleotide sequence ID" value="NZ_CP013655.1"/>
</dbReference>
<proteinExistence type="predicted"/>
<sequence length="121" mass="13410">MKKTLLVLLSLAMLGLVGCGSTPKSKKTSESTKTEAQFEKESKKREEDAKRKQELVQEISVLKESIASMTKLQKQTEEMATENTMDDLQANFDESVSLGKEGLEELQGQLSEAEAELEALK</sequence>
<dbReference type="AlphaFoldDB" id="A0A0U2XBG9"/>
<evidence type="ECO:0000313" key="4">
    <source>
        <dbReference type="Proteomes" id="UP000067523"/>
    </source>
</evidence>
<organism evidence="3 4">
    <name type="scientific">Enterococcus rotai</name>
    <dbReference type="NCBI Taxonomy" id="118060"/>
    <lineage>
        <taxon>Bacteria</taxon>
        <taxon>Bacillati</taxon>
        <taxon>Bacillota</taxon>
        <taxon>Bacilli</taxon>
        <taxon>Lactobacillales</taxon>
        <taxon>Enterococcaceae</taxon>
        <taxon>Enterococcus</taxon>
    </lineage>
</organism>
<feature type="region of interest" description="Disordered" evidence="1">
    <location>
        <begin position="18"/>
        <end position="52"/>
    </location>
</feature>
<protein>
    <recommendedName>
        <fullName evidence="5">Lipoprotein</fullName>
    </recommendedName>
</protein>
<name>A0A0U2XBG9_9ENTE</name>
<accession>A0A0U2XBG9</accession>
<keyword evidence="4" id="KW-1185">Reference proteome</keyword>
<evidence type="ECO:0008006" key="5">
    <source>
        <dbReference type="Google" id="ProtNLM"/>
    </source>
</evidence>
<keyword evidence="2" id="KW-0732">Signal</keyword>
<feature type="chain" id="PRO_5039714685" description="Lipoprotein" evidence="2">
    <location>
        <begin position="20"/>
        <end position="121"/>
    </location>
</feature>
<dbReference type="STRING" id="118060.ATZ35_02645"/>
<dbReference type="PROSITE" id="PS51257">
    <property type="entry name" value="PROKAR_LIPOPROTEIN"/>
    <property type="match status" value="1"/>
</dbReference>
<gene>
    <name evidence="3" type="ORF">ATZ35_02645</name>
</gene>
<evidence type="ECO:0000256" key="1">
    <source>
        <dbReference type="SAM" id="MobiDB-lite"/>
    </source>
</evidence>
<dbReference type="KEGG" id="erx:ATZ35_02645"/>
<reference evidence="4" key="1">
    <citation type="submission" date="2015-12" db="EMBL/GenBank/DDBJ databases">
        <authorList>
            <person name="Lauer A."/>
            <person name="Humrighouse B."/>
            <person name="Loparev V."/>
            <person name="Shewmaker P.L."/>
            <person name="Whitney A.M."/>
            <person name="McLaughlin R.W."/>
        </authorList>
    </citation>
    <scope>NUCLEOTIDE SEQUENCE [LARGE SCALE GENOMIC DNA]</scope>
    <source>
        <strain evidence="4">LMG 26678</strain>
    </source>
</reference>
<dbReference type="Proteomes" id="UP000067523">
    <property type="component" value="Chromosome"/>
</dbReference>
<feature type="compositionally biased region" description="Basic and acidic residues" evidence="1">
    <location>
        <begin position="27"/>
        <end position="52"/>
    </location>
</feature>
<feature type="signal peptide" evidence="2">
    <location>
        <begin position="1"/>
        <end position="19"/>
    </location>
</feature>